<evidence type="ECO:0000313" key="1">
    <source>
        <dbReference type="EMBL" id="KAI3725532.1"/>
    </source>
</evidence>
<protein>
    <submittedName>
        <fullName evidence="1">Uncharacterized protein</fullName>
    </submittedName>
</protein>
<sequence length="218" mass="24765">MTTVSSSQPLKCIDLHQTVRRNCHVGGLGNNQLICRVETYDTSRQEVRFAGLHVFTTAVGLPKTPLQQFLMWWDDYAKLEVHKTQQLDCLTAFPDVSGAPNMERLILSGCTNLVEVHESLGSHKRLVKLDMVGCERLKYLPSRIEMESLKVLRLTKCSSLERFPDVSTRMVNLSCINLDYCFSIEELPNSVGYLSSLDYLNLMLDSEATIPDHRNNRV</sequence>
<name>A0ACB9BU75_9ASTR</name>
<evidence type="ECO:0000313" key="2">
    <source>
        <dbReference type="Proteomes" id="UP001056120"/>
    </source>
</evidence>
<comment type="caution">
    <text evidence="1">The sequence shown here is derived from an EMBL/GenBank/DDBJ whole genome shotgun (WGS) entry which is preliminary data.</text>
</comment>
<dbReference type="EMBL" id="CM042039">
    <property type="protein sequence ID" value="KAI3725532.1"/>
    <property type="molecule type" value="Genomic_DNA"/>
</dbReference>
<dbReference type="Proteomes" id="UP001056120">
    <property type="component" value="Linkage Group LG22"/>
</dbReference>
<organism evidence="1 2">
    <name type="scientific">Smallanthus sonchifolius</name>
    <dbReference type="NCBI Taxonomy" id="185202"/>
    <lineage>
        <taxon>Eukaryota</taxon>
        <taxon>Viridiplantae</taxon>
        <taxon>Streptophyta</taxon>
        <taxon>Embryophyta</taxon>
        <taxon>Tracheophyta</taxon>
        <taxon>Spermatophyta</taxon>
        <taxon>Magnoliopsida</taxon>
        <taxon>eudicotyledons</taxon>
        <taxon>Gunneridae</taxon>
        <taxon>Pentapetalae</taxon>
        <taxon>asterids</taxon>
        <taxon>campanulids</taxon>
        <taxon>Asterales</taxon>
        <taxon>Asteraceae</taxon>
        <taxon>Asteroideae</taxon>
        <taxon>Heliantheae alliance</taxon>
        <taxon>Millerieae</taxon>
        <taxon>Smallanthus</taxon>
    </lineage>
</organism>
<gene>
    <name evidence="1" type="ORF">L1987_65322</name>
</gene>
<reference evidence="2" key="1">
    <citation type="journal article" date="2022" name="Mol. Ecol. Resour.">
        <title>The genomes of chicory, endive, great burdock and yacon provide insights into Asteraceae palaeo-polyploidization history and plant inulin production.</title>
        <authorList>
            <person name="Fan W."/>
            <person name="Wang S."/>
            <person name="Wang H."/>
            <person name="Wang A."/>
            <person name="Jiang F."/>
            <person name="Liu H."/>
            <person name="Zhao H."/>
            <person name="Xu D."/>
            <person name="Zhang Y."/>
        </authorList>
    </citation>
    <scope>NUCLEOTIDE SEQUENCE [LARGE SCALE GENOMIC DNA]</scope>
    <source>
        <strain evidence="2">cv. Yunnan</strain>
    </source>
</reference>
<keyword evidence="2" id="KW-1185">Reference proteome</keyword>
<accession>A0ACB9BU75</accession>
<proteinExistence type="predicted"/>
<reference evidence="1 2" key="2">
    <citation type="journal article" date="2022" name="Mol. Ecol. Resour.">
        <title>The genomes of chicory, endive, great burdock and yacon provide insights into Asteraceae paleo-polyploidization history and plant inulin production.</title>
        <authorList>
            <person name="Fan W."/>
            <person name="Wang S."/>
            <person name="Wang H."/>
            <person name="Wang A."/>
            <person name="Jiang F."/>
            <person name="Liu H."/>
            <person name="Zhao H."/>
            <person name="Xu D."/>
            <person name="Zhang Y."/>
        </authorList>
    </citation>
    <scope>NUCLEOTIDE SEQUENCE [LARGE SCALE GENOMIC DNA]</scope>
    <source>
        <strain evidence="2">cv. Yunnan</strain>
        <tissue evidence="1">Leaves</tissue>
    </source>
</reference>